<feature type="region of interest" description="Disordered" evidence="1">
    <location>
        <begin position="1"/>
        <end position="44"/>
    </location>
</feature>
<keyword evidence="3" id="KW-1185">Reference proteome</keyword>
<evidence type="ECO:0000256" key="1">
    <source>
        <dbReference type="SAM" id="MobiDB-lite"/>
    </source>
</evidence>
<evidence type="ECO:0000313" key="3">
    <source>
        <dbReference type="Proteomes" id="UP001054252"/>
    </source>
</evidence>
<dbReference type="Proteomes" id="UP001054252">
    <property type="component" value="Unassembled WGS sequence"/>
</dbReference>
<dbReference type="AlphaFoldDB" id="A0AAV5K1N4"/>
<protein>
    <submittedName>
        <fullName evidence="2">Uncharacterized protein</fullName>
    </submittedName>
</protein>
<comment type="caution">
    <text evidence="2">The sequence shown here is derived from an EMBL/GenBank/DDBJ whole genome shotgun (WGS) entry which is preliminary data.</text>
</comment>
<reference evidence="2 3" key="1">
    <citation type="journal article" date="2021" name="Commun. Biol.">
        <title>The genome of Shorea leprosula (Dipterocarpaceae) highlights the ecological relevance of drought in aseasonal tropical rainforests.</title>
        <authorList>
            <person name="Ng K.K.S."/>
            <person name="Kobayashi M.J."/>
            <person name="Fawcett J.A."/>
            <person name="Hatakeyama M."/>
            <person name="Paape T."/>
            <person name="Ng C.H."/>
            <person name="Ang C.C."/>
            <person name="Tnah L.H."/>
            <person name="Lee C.T."/>
            <person name="Nishiyama T."/>
            <person name="Sese J."/>
            <person name="O'Brien M.J."/>
            <person name="Copetti D."/>
            <person name="Mohd Noor M.I."/>
            <person name="Ong R.C."/>
            <person name="Putra M."/>
            <person name="Sireger I.Z."/>
            <person name="Indrioko S."/>
            <person name="Kosugi Y."/>
            <person name="Izuno A."/>
            <person name="Isagi Y."/>
            <person name="Lee S.L."/>
            <person name="Shimizu K.K."/>
        </authorList>
    </citation>
    <scope>NUCLEOTIDE SEQUENCE [LARGE SCALE GENOMIC DNA]</scope>
    <source>
        <strain evidence="2">214</strain>
    </source>
</reference>
<accession>A0AAV5K1N4</accession>
<proteinExistence type="predicted"/>
<feature type="compositionally biased region" description="Polar residues" evidence="1">
    <location>
        <begin position="1"/>
        <end position="10"/>
    </location>
</feature>
<sequence>MNNTILTKLNFNRDPPQRAEDPLMPTHADVTKSKPRHRDTNLLTLNPKPPITIFKLRPPIFQHHASTILHTKLPQMPADRQNIKHTSIKHKVSKSHSQPPEAPRIPAKFSEKTQNSSCDIFPKARIFHPERIQKALKIESWYRNRVIDGGF</sequence>
<feature type="region of interest" description="Disordered" evidence="1">
    <location>
        <begin position="85"/>
        <end position="114"/>
    </location>
</feature>
<gene>
    <name evidence="2" type="ORF">SLEP1_g28920</name>
</gene>
<organism evidence="2 3">
    <name type="scientific">Rubroshorea leprosula</name>
    <dbReference type="NCBI Taxonomy" id="152421"/>
    <lineage>
        <taxon>Eukaryota</taxon>
        <taxon>Viridiplantae</taxon>
        <taxon>Streptophyta</taxon>
        <taxon>Embryophyta</taxon>
        <taxon>Tracheophyta</taxon>
        <taxon>Spermatophyta</taxon>
        <taxon>Magnoliopsida</taxon>
        <taxon>eudicotyledons</taxon>
        <taxon>Gunneridae</taxon>
        <taxon>Pentapetalae</taxon>
        <taxon>rosids</taxon>
        <taxon>malvids</taxon>
        <taxon>Malvales</taxon>
        <taxon>Dipterocarpaceae</taxon>
        <taxon>Rubroshorea</taxon>
    </lineage>
</organism>
<evidence type="ECO:0000313" key="2">
    <source>
        <dbReference type="EMBL" id="GKV18556.1"/>
    </source>
</evidence>
<dbReference type="EMBL" id="BPVZ01000050">
    <property type="protein sequence ID" value="GKV18556.1"/>
    <property type="molecule type" value="Genomic_DNA"/>
</dbReference>
<name>A0AAV5K1N4_9ROSI</name>